<evidence type="ECO:0000256" key="1">
    <source>
        <dbReference type="ARBA" id="ARBA00023186"/>
    </source>
</evidence>
<dbReference type="InterPro" id="IPR021133">
    <property type="entry name" value="HEAT_type_2"/>
</dbReference>
<reference evidence="5 7" key="1">
    <citation type="journal article" date="2020" name="Stud. Mycol.">
        <title>101 Dothideomycetes genomes: a test case for predicting lifestyles and emergence of pathogens.</title>
        <authorList>
            <person name="Haridas S."/>
            <person name="Albert R."/>
            <person name="Binder M."/>
            <person name="Bloem J."/>
            <person name="Labutti K."/>
            <person name="Salamov A."/>
            <person name="Andreopoulos B."/>
            <person name="Baker S."/>
            <person name="Barry K."/>
            <person name="Bills G."/>
            <person name="Bluhm B."/>
            <person name="Cannon C."/>
            <person name="Castanera R."/>
            <person name="Culley D."/>
            <person name="Daum C."/>
            <person name="Ezra D."/>
            <person name="Gonzalez J."/>
            <person name="Henrissat B."/>
            <person name="Kuo A."/>
            <person name="Liang C."/>
            <person name="Lipzen A."/>
            <person name="Lutzoni F."/>
            <person name="Magnuson J."/>
            <person name="Mondo S."/>
            <person name="Nolan M."/>
            <person name="Ohm R."/>
            <person name="Pangilinan J."/>
            <person name="Park H.-J."/>
            <person name="Ramirez L."/>
            <person name="Alfaro M."/>
            <person name="Sun H."/>
            <person name="Tritt A."/>
            <person name="Yoshinaga Y."/>
            <person name="Zwiers L.-H."/>
            <person name="Turgeon B."/>
            <person name="Goodwin S."/>
            <person name="Spatafora J."/>
            <person name="Crous P."/>
            <person name="Grigoriev I."/>
        </authorList>
    </citation>
    <scope>NUCLEOTIDE SEQUENCE</scope>
    <source>
        <strain evidence="5 7">CBS 304.34</strain>
    </source>
</reference>
<dbReference type="Pfam" id="PF12612">
    <property type="entry name" value="TFCD_C"/>
    <property type="match status" value="1"/>
</dbReference>
<dbReference type="InterPro" id="IPR033162">
    <property type="entry name" value="TBCD"/>
</dbReference>
<dbReference type="InterPro" id="IPR016024">
    <property type="entry name" value="ARM-type_fold"/>
</dbReference>
<dbReference type="EMBL" id="MU003703">
    <property type="protein sequence ID" value="KAF2808276.1"/>
    <property type="molecule type" value="Genomic_DNA"/>
</dbReference>
<dbReference type="GO" id="GO:0007023">
    <property type="term" value="P:post-chaperonin tubulin folding pathway"/>
    <property type="evidence" value="ECO:0007669"/>
    <property type="project" value="InterPro"/>
</dbReference>
<gene>
    <name evidence="5 7" type="ORF">BDZ99DRAFT_419247</name>
</gene>
<reference evidence="7" key="3">
    <citation type="submission" date="2025-04" db="UniProtKB">
        <authorList>
            <consortium name="RefSeq"/>
        </authorList>
    </citation>
    <scope>IDENTIFICATION</scope>
    <source>
        <strain evidence="7">CBS 304.34</strain>
    </source>
</reference>
<dbReference type="PROSITE" id="PS50077">
    <property type="entry name" value="HEAT_REPEAT"/>
    <property type="match status" value="1"/>
</dbReference>
<dbReference type="GO" id="GO:0048487">
    <property type="term" value="F:beta-tubulin binding"/>
    <property type="evidence" value="ECO:0007669"/>
    <property type="project" value="InterPro"/>
</dbReference>
<dbReference type="AlphaFoldDB" id="A0A6A6YHH9"/>
<dbReference type="RefSeq" id="XP_033575240.1">
    <property type="nucleotide sequence ID" value="XM_033716883.1"/>
</dbReference>
<feature type="repeat" description="HEAT" evidence="2">
    <location>
        <begin position="350"/>
        <end position="384"/>
    </location>
</feature>
<organism evidence="5">
    <name type="scientific">Mytilinidion resinicola</name>
    <dbReference type="NCBI Taxonomy" id="574789"/>
    <lineage>
        <taxon>Eukaryota</taxon>
        <taxon>Fungi</taxon>
        <taxon>Dikarya</taxon>
        <taxon>Ascomycota</taxon>
        <taxon>Pezizomycotina</taxon>
        <taxon>Dothideomycetes</taxon>
        <taxon>Pleosporomycetidae</taxon>
        <taxon>Mytilinidiales</taxon>
        <taxon>Mytilinidiaceae</taxon>
        <taxon>Mytilinidion</taxon>
    </lineage>
</organism>
<keyword evidence="1" id="KW-0143">Chaperone</keyword>
<dbReference type="SUPFAM" id="SSF48371">
    <property type="entry name" value="ARM repeat"/>
    <property type="match status" value="2"/>
</dbReference>
<keyword evidence="6" id="KW-1185">Reference proteome</keyword>
<dbReference type="OrthoDB" id="10253476at2759"/>
<dbReference type="Gene3D" id="1.25.10.10">
    <property type="entry name" value="Leucine-rich Repeat Variant"/>
    <property type="match status" value="1"/>
</dbReference>
<reference evidence="7" key="2">
    <citation type="submission" date="2020-04" db="EMBL/GenBank/DDBJ databases">
        <authorList>
            <consortium name="NCBI Genome Project"/>
        </authorList>
    </citation>
    <scope>NUCLEOTIDE SEQUENCE</scope>
    <source>
        <strain evidence="7">CBS 304.34</strain>
    </source>
</reference>
<evidence type="ECO:0000259" key="3">
    <source>
        <dbReference type="Pfam" id="PF12612"/>
    </source>
</evidence>
<proteinExistence type="predicted"/>
<accession>A0A6A6YHH9</accession>
<sequence length="1197" mass="130172">MNATDDDDVVLQKAASTLLLDLQALINRVLRKENGAVHRRVRERDLDRFIPLLVPFQEDPQLLDAQLKHLIPPLVAAYLDYLRITPRPGLKKKFVPLSHAICRILNLFCNVRGEKVVIGFLNNEPRYLEPVLAEFESGLTVSGEELDAISQKIIPWEERYVLLLWLSHLMLAPFPLASISATHSSEETSKETGIKLPSELSGVVLRVLPICVAHLKSASKERGAAGSLLVKLVLRPDMQKIGMLDALIQWALTSLESFSEGTSDIHQYLGVLSFISGIVASATNQEIGPYLQAIYTKCQLFITSDALAFVRSSAVARKLVIKTLRNVTVHCLQSASSLEGIDTPTVLEEVIDFLLQSLADGDTPVRYAASKALSVITLKLDPEMGGEVVEAILGSLNEDVYWEGSRRSLSGVNPLRWHGLTLTLAHLLYRKAPSTDQLPDILNALLLALAFEQRSATGGSIGTNVRDAACFGIWALSRRYLTKDLLAVQTTSIRASHQNLHSYSVPQVLAIELLVAACLDPAGNIRRGSSAALQELIGRHPDTVQEGIPLVQIVDFHAVGLRDRAICEVGINAAQLYPIYWDAIFENLLEWRGVGSLDTSSRLSAANAIGLLSRYQLFPKVNAMVKNIWQQLDGLASRQIEERHGLVMSLAFLISQSNTQSAAQRAPISDSEANPPPSRSLAELAELTRVWTIFDKTLNLEDKAFISPAMRPELTASAICSLLGALASISVQIIGSNETIQPPSKELVRLLDLCLGRTEESVLQAIPKTVIYTIEALQANASSTVSTVVSAWIDYLEQEASYASRRASGFAIALGAAYSHLSSLPEPDLNSYEQRIIAVLTFRCTAAVDIPARTAALQSLGTLLQEAAARATRSSTTTTNPSSLLPPTSKAKITQALNTALNDYTVTERGDVGALVRLEAIATTEIAWRTALLSGSAGANELHAAVLRLSVERLDKMRVRAAHCLEAGNQEHFEAAISGAADGVSSYAYFAEALGVFSPQSPAWLKKAVMEGYVSAAGMGSESVVQNARMVLVDAMERLPGEGEGEGGSCSLLDVMDILVELLKGSLANDRVLIPAMEVVAFLFDAGVVQRLVGTRFNFRALLSLTQKAHYKSTNINKLHIALDVYRGLAEIDSTRKDVLLKVASMLLHPFPKIRSSAAETLWVVTSDDDLKLHDWAQQPKNLKPAVEALKKRLGAT</sequence>
<protein>
    <recommendedName>
        <fullName evidence="8">Tubulin-specific chaperone D C-terminal domain-containing protein</fullName>
    </recommendedName>
</protein>
<evidence type="ECO:0000313" key="5">
    <source>
        <dbReference type="EMBL" id="KAF2808276.1"/>
    </source>
</evidence>
<dbReference type="GeneID" id="54457776"/>
<evidence type="ECO:0000259" key="4">
    <source>
        <dbReference type="Pfam" id="PF25767"/>
    </source>
</evidence>
<evidence type="ECO:0008006" key="8">
    <source>
        <dbReference type="Google" id="ProtNLM"/>
    </source>
</evidence>
<name>A0A6A6YHH9_9PEZI</name>
<dbReference type="Proteomes" id="UP000504636">
    <property type="component" value="Unplaced"/>
</dbReference>
<dbReference type="InterPro" id="IPR011989">
    <property type="entry name" value="ARM-like"/>
</dbReference>
<feature type="domain" description="Tubulin-folding cofactor D ARM repeats" evidence="4">
    <location>
        <begin position="336"/>
        <end position="548"/>
    </location>
</feature>
<dbReference type="GO" id="GO:0005096">
    <property type="term" value="F:GTPase activator activity"/>
    <property type="evidence" value="ECO:0007669"/>
    <property type="project" value="InterPro"/>
</dbReference>
<evidence type="ECO:0000256" key="2">
    <source>
        <dbReference type="PROSITE-ProRule" id="PRU00103"/>
    </source>
</evidence>
<dbReference type="GO" id="GO:0000226">
    <property type="term" value="P:microtubule cytoskeleton organization"/>
    <property type="evidence" value="ECO:0007669"/>
    <property type="project" value="TreeGrafter"/>
</dbReference>
<evidence type="ECO:0000313" key="6">
    <source>
        <dbReference type="Proteomes" id="UP000504636"/>
    </source>
</evidence>
<dbReference type="Pfam" id="PF23579">
    <property type="entry name" value="ARM_TBCD"/>
    <property type="match status" value="1"/>
</dbReference>
<dbReference type="InterPro" id="IPR058033">
    <property type="entry name" value="ARM_TBCD_2nd"/>
</dbReference>
<dbReference type="InterPro" id="IPR022577">
    <property type="entry name" value="TBCD_C"/>
</dbReference>
<feature type="domain" description="Tubulin-folding cofactor D C-terminal" evidence="3">
    <location>
        <begin position="942"/>
        <end position="1118"/>
    </location>
</feature>
<dbReference type="GO" id="GO:0007021">
    <property type="term" value="P:tubulin complex assembly"/>
    <property type="evidence" value="ECO:0007669"/>
    <property type="project" value="InterPro"/>
</dbReference>
<dbReference type="PANTHER" id="PTHR12658:SF0">
    <property type="entry name" value="TUBULIN-SPECIFIC CHAPERONE D"/>
    <property type="match status" value="1"/>
</dbReference>
<dbReference type="PANTHER" id="PTHR12658">
    <property type="entry name" value="BETA-TUBULIN COFACTOR D"/>
    <property type="match status" value="1"/>
</dbReference>
<dbReference type="Pfam" id="PF25767">
    <property type="entry name" value="ARM_TBCD_2nd"/>
    <property type="match status" value="1"/>
</dbReference>
<evidence type="ECO:0000313" key="7">
    <source>
        <dbReference type="RefSeq" id="XP_033575240.1"/>
    </source>
</evidence>